<dbReference type="EMBL" id="FQVW01000002">
    <property type="protein sequence ID" value="SHF65200.1"/>
    <property type="molecule type" value="Genomic_DNA"/>
</dbReference>
<feature type="compositionally biased region" description="Polar residues" evidence="1">
    <location>
        <begin position="26"/>
        <end position="41"/>
    </location>
</feature>
<sequence length="307" mass="34393">MTNKKPIVVKFGDHPKKKIEKKQKETTLSSNFHSSNEQAATTEDDDIQPFIRKYEGGSNNFTKKRNLKPIVFSVASAVVIGTVLGFLLLGLYVNLEKDLSNPSGVNPVTTPSVGNNDENDDEDSQENDSVPDPGSLATIPALSAFILQGGVFSDLANANDYASLFIDEGMPAVIWERDGQYFLINGIAHTKENGKSIADNINNDEMEVFVKEWTTQNAEISLEEEELLWLESFQEQWHKIVNATGDKGIISIDTLEKLYDEYPSDSSLISEFVERTTTYQEDLVQANSNEIGFYLIEIWKAYEEVFQ</sequence>
<proteinExistence type="predicted"/>
<feature type="transmembrane region" description="Helical" evidence="2">
    <location>
        <begin position="70"/>
        <end position="93"/>
    </location>
</feature>
<feature type="region of interest" description="Disordered" evidence="1">
    <location>
        <begin position="12"/>
        <end position="43"/>
    </location>
</feature>
<keyword evidence="4" id="KW-1185">Reference proteome</keyword>
<keyword evidence="2" id="KW-1133">Transmembrane helix</keyword>
<dbReference type="RefSeq" id="WP_072887717.1">
    <property type="nucleotide sequence ID" value="NZ_FQVW01000002.1"/>
</dbReference>
<feature type="compositionally biased region" description="Polar residues" evidence="1">
    <location>
        <begin position="103"/>
        <end position="114"/>
    </location>
</feature>
<reference evidence="3 4" key="1">
    <citation type="submission" date="2016-11" db="EMBL/GenBank/DDBJ databases">
        <authorList>
            <person name="Jaros S."/>
            <person name="Januszkiewicz K."/>
            <person name="Wedrychowicz H."/>
        </authorList>
    </citation>
    <scope>NUCLEOTIDE SEQUENCE [LARGE SCALE GENOMIC DNA]</scope>
    <source>
        <strain evidence="3 4">IBRC-M 10683</strain>
    </source>
</reference>
<name>A0A1M5DE31_9BACI</name>
<evidence type="ECO:0000256" key="2">
    <source>
        <dbReference type="SAM" id="Phobius"/>
    </source>
</evidence>
<evidence type="ECO:0000313" key="3">
    <source>
        <dbReference type="EMBL" id="SHF65200.1"/>
    </source>
</evidence>
<dbReference type="AlphaFoldDB" id="A0A1M5DE31"/>
<dbReference type="Proteomes" id="UP000183988">
    <property type="component" value="Unassembled WGS sequence"/>
</dbReference>
<accession>A0A1M5DE31</accession>
<keyword evidence="2" id="KW-0812">Transmembrane</keyword>
<evidence type="ECO:0000256" key="1">
    <source>
        <dbReference type="SAM" id="MobiDB-lite"/>
    </source>
</evidence>
<evidence type="ECO:0000313" key="4">
    <source>
        <dbReference type="Proteomes" id="UP000183988"/>
    </source>
</evidence>
<organism evidence="3 4">
    <name type="scientific">Ornithinibacillus halophilus</name>
    <dbReference type="NCBI Taxonomy" id="930117"/>
    <lineage>
        <taxon>Bacteria</taxon>
        <taxon>Bacillati</taxon>
        <taxon>Bacillota</taxon>
        <taxon>Bacilli</taxon>
        <taxon>Bacillales</taxon>
        <taxon>Bacillaceae</taxon>
        <taxon>Ornithinibacillus</taxon>
    </lineage>
</organism>
<gene>
    <name evidence="3" type="ORF">SAMN05216225_100218</name>
</gene>
<dbReference type="STRING" id="930117.SAMN05216225_100218"/>
<keyword evidence="2" id="KW-0472">Membrane</keyword>
<protein>
    <submittedName>
        <fullName evidence="3">Stage II sporulation protein B</fullName>
    </submittedName>
</protein>
<feature type="region of interest" description="Disordered" evidence="1">
    <location>
        <begin position="103"/>
        <end position="133"/>
    </location>
</feature>
<dbReference type="OrthoDB" id="2969309at2"/>
<feature type="compositionally biased region" description="Acidic residues" evidence="1">
    <location>
        <begin position="117"/>
        <end position="126"/>
    </location>
</feature>